<name>A0ABS7DD00_9BACL</name>
<dbReference type="Proteomes" id="UP000812277">
    <property type="component" value="Unassembled WGS sequence"/>
</dbReference>
<keyword evidence="2" id="KW-1185">Reference proteome</keyword>
<sequence length="78" mass="7843">MAVEAGAACVYERKQLRQGRVLLARDSGNGPAAGTLGAVLGPGAIAAGWLRCLAVNEACALAAGWFCCLAVNEAGLRA</sequence>
<accession>A0ABS7DD00</accession>
<evidence type="ECO:0000313" key="2">
    <source>
        <dbReference type="Proteomes" id="UP000812277"/>
    </source>
</evidence>
<reference evidence="1 2" key="1">
    <citation type="submission" date="2021-07" db="EMBL/GenBank/DDBJ databases">
        <title>Paenibacillus radiodurans sp. nov., isolated from the southeastern edge of Tengger Desert.</title>
        <authorList>
            <person name="Zhang G."/>
        </authorList>
    </citation>
    <scope>NUCLEOTIDE SEQUENCE [LARGE SCALE GENOMIC DNA]</scope>
    <source>
        <strain evidence="1 2">DT7-4</strain>
    </source>
</reference>
<organism evidence="1 2">
    <name type="scientific">Paenibacillus oenotherae</name>
    <dbReference type="NCBI Taxonomy" id="1435645"/>
    <lineage>
        <taxon>Bacteria</taxon>
        <taxon>Bacillati</taxon>
        <taxon>Bacillota</taxon>
        <taxon>Bacilli</taxon>
        <taxon>Bacillales</taxon>
        <taxon>Paenibacillaceae</taxon>
        <taxon>Paenibacillus</taxon>
    </lineage>
</organism>
<comment type="caution">
    <text evidence="1">The sequence shown here is derived from an EMBL/GenBank/DDBJ whole genome shotgun (WGS) entry which is preliminary data.</text>
</comment>
<gene>
    <name evidence="1" type="ORF">K0T92_23625</name>
</gene>
<dbReference type="EMBL" id="JAHZIJ010000030">
    <property type="protein sequence ID" value="MBW7477705.1"/>
    <property type="molecule type" value="Genomic_DNA"/>
</dbReference>
<dbReference type="RefSeq" id="WP_219875135.1">
    <property type="nucleotide sequence ID" value="NZ_JAHZIJ010000030.1"/>
</dbReference>
<evidence type="ECO:0000313" key="1">
    <source>
        <dbReference type="EMBL" id="MBW7477705.1"/>
    </source>
</evidence>
<protein>
    <submittedName>
        <fullName evidence="1">Uncharacterized protein</fullName>
    </submittedName>
</protein>
<proteinExistence type="predicted"/>